<evidence type="ECO:0000313" key="4">
    <source>
        <dbReference type="Proteomes" id="UP000231586"/>
    </source>
</evidence>
<dbReference type="Pfam" id="PF02342">
    <property type="entry name" value="TerD"/>
    <property type="match status" value="1"/>
</dbReference>
<dbReference type="InterPro" id="IPR051324">
    <property type="entry name" value="Stress/Tellurium_Resist"/>
</dbReference>
<dbReference type="Proteomes" id="UP000231586">
    <property type="component" value="Unassembled WGS sequence"/>
</dbReference>
<comment type="caution">
    <text evidence="3">The sequence shown here is derived from an EMBL/GenBank/DDBJ whole genome shotgun (WGS) entry which is preliminary data.</text>
</comment>
<dbReference type="PANTHER" id="PTHR32097:SF4">
    <property type="entry name" value="GENERAL STRESS PROTEIN 16U"/>
    <property type="match status" value="1"/>
</dbReference>
<evidence type="ECO:0000256" key="1">
    <source>
        <dbReference type="ARBA" id="ARBA00008775"/>
    </source>
</evidence>
<feature type="domain" description="TerD" evidence="2">
    <location>
        <begin position="4"/>
        <end position="183"/>
    </location>
</feature>
<protein>
    <submittedName>
        <fullName evidence="3">Tellurium resistance protein TerD</fullName>
    </submittedName>
</protein>
<organism evidence="3 4">
    <name type="scientific">Luteimicrobium subarcticum</name>
    <dbReference type="NCBI Taxonomy" id="620910"/>
    <lineage>
        <taxon>Bacteria</taxon>
        <taxon>Bacillati</taxon>
        <taxon>Actinomycetota</taxon>
        <taxon>Actinomycetes</taxon>
        <taxon>Micrococcales</taxon>
        <taxon>Luteimicrobium</taxon>
    </lineage>
</organism>
<accession>A0A2M8WW09</accession>
<evidence type="ECO:0000259" key="2">
    <source>
        <dbReference type="Pfam" id="PF02342"/>
    </source>
</evidence>
<sequence>MTGMVRGANIALTKELPDLARLALGVSWDAGADDALVENLVLAAILCDADGRATSPDDFVFFNQAVSTDLSVAEVESALGDDAEQIEVDLAAVPAAVARVVVVLYVNEGSPRRRTLGQLRECRVRLLDASSSTQVVASENLAPAFQHETAVVLGEVYRHRDDWKFKVVGQGYSSGIVGVAEQYGLPL</sequence>
<name>A0A2M8WW09_9MICO</name>
<comment type="similarity">
    <text evidence="1">Belongs to the CAPAB/TerDEXZ family.</text>
</comment>
<gene>
    <name evidence="3" type="ORF">CLV34_0962</name>
</gene>
<dbReference type="PANTHER" id="PTHR32097">
    <property type="entry name" value="CAMP-BINDING PROTEIN 1-RELATED"/>
    <property type="match status" value="1"/>
</dbReference>
<proteinExistence type="inferred from homology"/>
<keyword evidence="4" id="KW-1185">Reference proteome</keyword>
<dbReference type="Gene3D" id="2.60.60.30">
    <property type="entry name" value="sav2460 like domains"/>
    <property type="match status" value="1"/>
</dbReference>
<dbReference type="InterPro" id="IPR003325">
    <property type="entry name" value="TerD"/>
</dbReference>
<reference evidence="3 4" key="1">
    <citation type="submission" date="2017-11" db="EMBL/GenBank/DDBJ databases">
        <title>Genomic Encyclopedia of Archaeal and Bacterial Type Strains, Phase II (KMG-II): From Individual Species to Whole Genera.</title>
        <authorList>
            <person name="Goeker M."/>
        </authorList>
    </citation>
    <scope>NUCLEOTIDE SEQUENCE [LARGE SCALE GENOMIC DNA]</scope>
    <source>
        <strain evidence="3 4">DSM 22413</strain>
    </source>
</reference>
<dbReference type="EMBL" id="PGTZ01000006">
    <property type="protein sequence ID" value="PJI95109.1"/>
    <property type="molecule type" value="Genomic_DNA"/>
</dbReference>
<dbReference type="AlphaFoldDB" id="A0A2M8WW09"/>
<dbReference type="CDD" id="cd06974">
    <property type="entry name" value="TerD_like"/>
    <property type="match status" value="1"/>
</dbReference>
<evidence type="ECO:0000313" key="3">
    <source>
        <dbReference type="EMBL" id="PJI95109.1"/>
    </source>
</evidence>